<organism evidence="3">
    <name type="scientific">Vairimorpha ceranae (strain BRL01)</name>
    <name type="common">Microsporidian parasite</name>
    <name type="synonym">Nosema ceranae</name>
    <dbReference type="NCBI Taxonomy" id="578460"/>
    <lineage>
        <taxon>Eukaryota</taxon>
        <taxon>Fungi</taxon>
        <taxon>Fungi incertae sedis</taxon>
        <taxon>Microsporidia</taxon>
        <taxon>Nosematidae</taxon>
        <taxon>Vairimorpha</taxon>
    </lineage>
</organism>
<dbReference type="KEGG" id="nce:NCER_100378"/>
<dbReference type="InterPro" id="IPR003607">
    <property type="entry name" value="HD/PDEase_dom"/>
</dbReference>
<dbReference type="AlphaFoldDB" id="C4V7E9"/>
<dbReference type="InParanoid" id="C4V7E9"/>
<reference evidence="3" key="1">
    <citation type="journal article" date="2009" name="PLoS Pathog.">
        <title>Genomic analyses of the microsporidian Nosema ceranae, an emergent pathogen of honey bees.</title>
        <authorList>
            <person name="Cornman R.S."/>
            <person name="Chen Y.P."/>
            <person name="Schatz M.C."/>
            <person name="Street C."/>
            <person name="Zhao Y."/>
            <person name="Desany B."/>
            <person name="Egholm M."/>
            <person name="Hutchison S."/>
            <person name="Pettis J.S."/>
            <person name="Lipkin W.I."/>
            <person name="Evans J.D."/>
        </authorList>
    </citation>
    <scope>NUCLEOTIDE SEQUENCE [LARGE SCALE GENOMIC DNA]</scope>
    <source>
        <strain evidence="3">BRL01</strain>
    </source>
</reference>
<proteinExistence type="predicted"/>
<dbReference type="InterPro" id="IPR002073">
    <property type="entry name" value="PDEase_catalytic_dom"/>
</dbReference>
<dbReference type="VEuPathDB" id="MicrosporidiaDB:NCER_100378"/>
<dbReference type="Proteomes" id="UP000009082">
    <property type="component" value="Unassembled WGS sequence"/>
</dbReference>
<dbReference type="CDD" id="cd00077">
    <property type="entry name" value="HDc"/>
    <property type="match status" value="1"/>
</dbReference>
<evidence type="ECO:0000313" key="3">
    <source>
        <dbReference type="Proteomes" id="UP000009082"/>
    </source>
</evidence>
<name>C4V7E9_VAIC1</name>
<gene>
    <name evidence="2" type="ORF">NCER_100378</name>
</gene>
<dbReference type="SUPFAM" id="SSF109604">
    <property type="entry name" value="HD-domain/PDEase-like"/>
    <property type="match status" value="1"/>
</dbReference>
<dbReference type="STRING" id="578460.C4V7E9"/>
<dbReference type="GO" id="GO:0007165">
    <property type="term" value="P:signal transduction"/>
    <property type="evidence" value="ECO:0007669"/>
    <property type="project" value="InterPro"/>
</dbReference>
<sequence>MHKSDSEEDKENWCQEFTKYFTQIDASQIIHISLEIFLQNIQIDKDQLKKYIIFAVGHYNNIPYHNATHGLNVLYSGSIFLKYLSRYNLDNQTKFIFLTCCFLHDINHPGLTEYKSSTLDFEYHHVKYVKESLLRYFPKYITDQNLLLITDLILSTNLIMHEKIISEFKKNIKLY</sequence>
<dbReference type="EMBL" id="ACOL01000019">
    <property type="protein sequence ID" value="EEQ82838.1"/>
    <property type="molecule type" value="Genomic_DNA"/>
</dbReference>
<dbReference type="Gene3D" id="1.10.1300.10">
    <property type="entry name" value="3'5'-cyclic nucleotide phosphodiesterase, catalytic domain"/>
    <property type="match status" value="1"/>
</dbReference>
<evidence type="ECO:0000313" key="2">
    <source>
        <dbReference type="EMBL" id="EEQ82838.1"/>
    </source>
</evidence>
<evidence type="ECO:0000259" key="1">
    <source>
        <dbReference type="Pfam" id="PF00233"/>
    </source>
</evidence>
<dbReference type="HOGENOM" id="CLU_1533030_0_0_1"/>
<feature type="domain" description="PDEase" evidence="1">
    <location>
        <begin position="64"/>
        <end position="173"/>
    </location>
</feature>
<dbReference type="OrthoDB" id="295473at2759"/>
<dbReference type="GO" id="GO:0004114">
    <property type="term" value="F:3',5'-cyclic-nucleotide phosphodiesterase activity"/>
    <property type="evidence" value="ECO:0007669"/>
    <property type="project" value="InterPro"/>
</dbReference>
<dbReference type="InterPro" id="IPR036971">
    <property type="entry name" value="PDEase_catalytic_dom_sf"/>
</dbReference>
<protein>
    <recommendedName>
        <fullName evidence="1">PDEase domain-containing protein</fullName>
    </recommendedName>
</protein>
<dbReference type="Pfam" id="PF00233">
    <property type="entry name" value="PDEase_I"/>
    <property type="match status" value="1"/>
</dbReference>
<accession>C4V7E9</accession>